<sequence>MSDIKSNIALLCKYLKILYGCNMKNEHFRLAKFNSTKEDTVSQFWQLLFRICHDEFKVNIFYGENIVNFVKLNLALLKYDSLQFYSLPTDMSSGSRELLLAFAWLLASQDILERATHRKIVNSNASREYAHLDFCEISTNETDLNINIKTLQSACDCLLWYAGKISQNLRAIDELGKEWMHITTKIHSETQNACGLPHLSTGDAKLIYDTKDSSNGYEHLFNCTLLLETRSSWSKKCSTFWEWMETVVAERDKEVSQAFGIEARCLILRFIKVLKRIIQAVMFERKSEVSPGTAKPSTSEEACVEDEETFLGVPRFILHSGNNETDMAKLLSDLTDQETHLKTEYSLNIEDVKNFLGHLSKKLNGVTFLNI</sequence>
<feature type="domain" description="Tubulin epsilon and delta complex protein 1" evidence="1">
    <location>
        <begin position="79"/>
        <end position="248"/>
    </location>
</feature>
<dbReference type="InterPro" id="IPR027996">
    <property type="entry name" value="TEDC1_dom"/>
</dbReference>
<dbReference type="PANTHER" id="PTHR35076:SF1">
    <property type="entry name" value="TUBULIN EPSILON AND DELTA COMPLEX PROTEIN 1"/>
    <property type="match status" value="1"/>
</dbReference>
<dbReference type="Pfam" id="PF14970">
    <property type="entry name" value="TEDC1"/>
    <property type="match status" value="1"/>
</dbReference>
<evidence type="ECO:0000313" key="3">
    <source>
        <dbReference type="Proteomes" id="UP001378592"/>
    </source>
</evidence>
<dbReference type="InterPro" id="IPR043535">
    <property type="entry name" value="TEDC1"/>
</dbReference>
<dbReference type="AlphaFoldDB" id="A0AAN9VZA4"/>
<dbReference type="EMBL" id="JAZDUA010000016">
    <property type="protein sequence ID" value="KAK7873143.1"/>
    <property type="molecule type" value="Genomic_DNA"/>
</dbReference>
<organism evidence="2 3">
    <name type="scientific">Gryllus longicercus</name>
    <dbReference type="NCBI Taxonomy" id="2509291"/>
    <lineage>
        <taxon>Eukaryota</taxon>
        <taxon>Metazoa</taxon>
        <taxon>Ecdysozoa</taxon>
        <taxon>Arthropoda</taxon>
        <taxon>Hexapoda</taxon>
        <taxon>Insecta</taxon>
        <taxon>Pterygota</taxon>
        <taxon>Neoptera</taxon>
        <taxon>Polyneoptera</taxon>
        <taxon>Orthoptera</taxon>
        <taxon>Ensifera</taxon>
        <taxon>Gryllidea</taxon>
        <taxon>Grylloidea</taxon>
        <taxon>Gryllidae</taxon>
        <taxon>Gryllinae</taxon>
        <taxon>Gryllus</taxon>
    </lineage>
</organism>
<comment type="caution">
    <text evidence="2">The sequence shown here is derived from an EMBL/GenBank/DDBJ whole genome shotgun (WGS) entry which is preliminary data.</text>
</comment>
<protein>
    <recommendedName>
        <fullName evidence="1">Tubulin epsilon and delta complex protein 1 domain-containing protein</fullName>
    </recommendedName>
</protein>
<accession>A0AAN9VZA4</accession>
<proteinExistence type="predicted"/>
<gene>
    <name evidence="2" type="ORF">R5R35_006365</name>
</gene>
<name>A0AAN9VZA4_9ORTH</name>
<dbReference type="Proteomes" id="UP001378592">
    <property type="component" value="Unassembled WGS sequence"/>
</dbReference>
<reference evidence="2 3" key="1">
    <citation type="submission" date="2024-03" db="EMBL/GenBank/DDBJ databases">
        <title>The genome assembly and annotation of the cricket Gryllus longicercus Weissman &amp; Gray.</title>
        <authorList>
            <person name="Szrajer S."/>
            <person name="Gray D."/>
            <person name="Ylla G."/>
        </authorList>
    </citation>
    <scope>NUCLEOTIDE SEQUENCE [LARGE SCALE GENOMIC DNA]</scope>
    <source>
        <strain evidence="2">DAG 2021-001</strain>
        <tissue evidence="2">Whole body minus gut</tissue>
    </source>
</reference>
<dbReference type="PANTHER" id="PTHR35076">
    <property type="entry name" value="TUBULIN EPSILON AND DELTA COMPLEX PROTEIN 1"/>
    <property type="match status" value="1"/>
</dbReference>
<evidence type="ECO:0000313" key="2">
    <source>
        <dbReference type="EMBL" id="KAK7873143.1"/>
    </source>
</evidence>
<evidence type="ECO:0000259" key="1">
    <source>
        <dbReference type="Pfam" id="PF14970"/>
    </source>
</evidence>
<keyword evidence="3" id="KW-1185">Reference proteome</keyword>